<dbReference type="GO" id="GO:0004807">
    <property type="term" value="F:triose-phosphate isomerase activity"/>
    <property type="evidence" value="ECO:0007669"/>
    <property type="project" value="UniProtKB-UniRule"/>
</dbReference>
<comment type="subcellular location">
    <subcellularLocation>
        <location evidence="7">Cytoplasm</location>
    </subcellularLocation>
</comment>
<dbReference type="GO" id="GO:0046166">
    <property type="term" value="P:glyceraldehyde-3-phosphate biosynthetic process"/>
    <property type="evidence" value="ECO:0007669"/>
    <property type="project" value="TreeGrafter"/>
</dbReference>
<keyword evidence="4 7" id="KW-0963">Cytoplasm</keyword>
<protein>
    <recommendedName>
        <fullName evidence="7">Triosephosphate isomerase</fullName>
        <shortName evidence="7">TIM</shortName>
        <shortName evidence="7">TPI</shortName>
        <ecNumber evidence="7">5.3.1.1</ecNumber>
    </recommendedName>
    <alternativeName>
        <fullName evidence="7">Triose-phosphate isomerase</fullName>
    </alternativeName>
</protein>
<evidence type="ECO:0000256" key="6">
    <source>
        <dbReference type="ARBA" id="ARBA00023235"/>
    </source>
</evidence>
<dbReference type="InterPro" id="IPR022896">
    <property type="entry name" value="TrioseP_Isoase_bac/euk"/>
</dbReference>
<organism evidence="8 9">
    <name type="scientific">Hoylesella enoeca</name>
    <dbReference type="NCBI Taxonomy" id="76123"/>
    <lineage>
        <taxon>Bacteria</taxon>
        <taxon>Pseudomonadati</taxon>
        <taxon>Bacteroidota</taxon>
        <taxon>Bacteroidia</taxon>
        <taxon>Bacteroidales</taxon>
        <taxon>Prevotellaceae</taxon>
        <taxon>Hoylesella</taxon>
    </lineage>
</organism>
<feature type="binding site" evidence="7">
    <location>
        <begin position="253"/>
        <end position="255"/>
    </location>
    <ligand>
        <name>substrate</name>
    </ligand>
</feature>
<dbReference type="EC" id="5.3.1.1" evidence="7"/>
<feature type="binding site" evidence="7">
    <location>
        <begin position="479"/>
        <end position="480"/>
    </location>
    <ligand>
        <name>substrate</name>
    </ligand>
</feature>
<dbReference type="PROSITE" id="PS51440">
    <property type="entry name" value="TIM_2"/>
    <property type="match status" value="1"/>
</dbReference>
<comment type="catalytic activity">
    <reaction evidence="7">
        <text>D-glyceraldehyde 3-phosphate = dihydroxyacetone phosphate</text>
        <dbReference type="Rhea" id="RHEA:18585"/>
        <dbReference type="ChEBI" id="CHEBI:57642"/>
        <dbReference type="ChEBI" id="CHEBI:59776"/>
        <dbReference type="EC" id="5.3.1.1"/>
    </reaction>
</comment>
<gene>
    <name evidence="7" type="primary">tpiA</name>
    <name evidence="8" type="ORF">AS203_08950</name>
</gene>
<evidence type="ECO:0000313" key="9">
    <source>
        <dbReference type="Proteomes" id="UP000056252"/>
    </source>
</evidence>
<keyword evidence="9" id="KW-1185">Reference proteome</keyword>
<comment type="function">
    <text evidence="7">Involved in the gluconeogenesis. Catalyzes stereospecifically the conversion of dihydroxyacetone phosphate (DHAP) to D-glyceraldehyde-3-phosphate (G3P).</text>
</comment>
<dbReference type="InterPro" id="IPR013785">
    <property type="entry name" value="Aldolase_TIM"/>
</dbReference>
<feature type="binding site" evidence="7">
    <location>
        <position position="418"/>
    </location>
    <ligand>
        <name>substrate</name>
    </ligand>
</feature>
<dbReference type="NCBIfam" id="TIGR00419">
    <property type="entry name" value="tim"/>
    <property type="match status" value="1"/>
</dbReference>
<evidence type="ECO:0000256" key="5">
    <source>
        <dbReference type="ARBA" id="ARBA00023152"/>
    </source>
</evidence>
<dbReference type="UniPathway" id="UPA00109">
    <property type="reaction ID" value="UER00189"/>
</dbReference>
<dbReference type="Pfam" id="PF00121">
    <property type="entry name" value="TIM"/>
    <property type="match status" value="1"/>
</dbReference>
<keyword evidence="6 7" id="KW-0413">Isomerase</keyword>
<dbReference type="STRING" id="76123.AS203_08950"/>
<evidence type="ECO:0000256" key="7">
    <source>
        <dbReference type="HAMAP-Rule" id="MF_00147"/>
    </source>
</evidence>
<feature type="active site" description="Electrophile" evidence="7">
    <location>
        <position position="340"/>
    </location>
</feature>
<dbReference type="CDD" id="cd00311">
    <property type="entry name" value="TIM"/>
    <property type="match status" value="1"/>
</dbReference>
<dbReference type="PROSITE" id="PS00171">
    <property type="entry name" value="TIM_1"/>
    <property type="match status" value="1"/>
</dbReference>
<comment type="similarity">
    <text evidence="2 7">Belongs to the triosephosphate isomerase family.</text>
</comment>
<dbReference type="HAMAP" id="MF_00147_B">
    <property type="entry name" value="TIM_B"/>
    <property type="match status" value="1"/>
</dbReference>
<dbReference type="FunFam" id="3.20.20.70:FF:000016">
    <property type="entry name" value="Triosephosphate isomerase"/>
    <property type="match status" value="1"/>
</dbReference>
<dbReference type="PANTHER" id="PTHR21139:SF42">
    <property type="entry name" value="TRIOSEPHOSPHATE ISOMERASE"/>
    <property type="match status" value="1"/>
</dbReference>
<dbReference type="KEGG" id="peo:AS203_08950"/>
<feature type="binding site" evidence="7">
    <location>
        <position position="458"/>
    </location>
    <ligand>
        <name>substrate</name>
    </ligand>
</feature>
<name>A0A0S2KNS0_9BACT</name>
<dbReference type="UniPathway" id="UPA00138"/>
<evidence type="ECO:0000256" key="4">
    <source>
        <dbReference type="ARBA" id="ARBA00022490"/>
    </source>
</evidence>
<dbReference type="GO" id="GO:0019563">
    <property type="term" value="P:glycerol catabolic process"/>
    <property type="evidence" value="ECO:0007669"/>
    <property type="project" value="TreeGrafter"/>
</dbReference>
<evidence type="ECO:0000256" key="1">
    <source>
        <dbReference type="ARBA" id="ARBA00004680"/>
    </source>
</evidence>
<evidence type="ECO:0000256" key="2">
    <source>
        <dbReference type="ARBA" id="ARBA00007422"/>
    </source>
</evidence>
<reference evidence="9" key="1">
    <citation type="submission" date="2015-11" db="EMBL/GenBank/DDBJ databases">
        <authorList>
            <person name="Holder M.E."/>
            <person name="Ajami N.J."/>
            <person name="Petrosino J.F."/>
        </authorList>
    </citation>
    <scope>NUCLEOTIDE SEQUENCE [LARGE SCALE GENOMIC DNA]</scope>
    <source>
        <strain evidence="9">F0113</strain>
    </source>
</reference>
<dbReference type="InterPro" id="IPR000652">
    <property type="entry name" value="Triosephosphate_isomerase"/>
</dbReference>
<proteinExistence type="inferred from homology"/>
<dbReference type="Proteomes" id="UP000056252">
    <property type="component" value="Chromosome"/>
</dbReference>
<dbReference type="Gene3D" id="3.20.20.70">
    <property type="entry name" value="Aldolase class I"/>
    <property type="match status" value="1"/>
</dbReference>
<dbReference type="SUPFAM" id="SSF51351">
    <property type="entry name" value="Triosephosphate isomerase (TIM)"/>
    <property type="match status" value="1"/>
</dbReference>
<comment type="subunit">
    <text evidence="7">Homodimer.</text>
</comment>
<dbReference type="InterPro" id="IPR035990">
    <property type="entry name" value="TIM_sf"/>
</dbReference>
<accession>A0A0S2KNS0</accession>
<comment type="pathway">
    <text evidence="7">Carbohydrate biosynthesis; gluconeogenesis.</text>
</comment>
<comment type="pathway">
    <text evidence="1 7">Carbohydrate degradation; glycolysis; D-glyceraldehyde 3-phosphate from glycerone phosphate: step 1/1.</text>
</comment>
<dbReference type="eggNOG" id="COG0149">
    <property type="taxonomic scope" value="Bacteria"/>
</dbReference>
<dbReference type="AlphaFoldDB" id="A0A0S2KNS0"/>
<dbReference type="InterPro" id="IPR020861">
    <property type="entry name" value="Triosephosphate_isomerase_AS"/>
</dbReference>
<evidence type="ECO:0000256" key="3">
    <source>
        <dbReference type="ARBA" id="ARBA00022432"/>
    </source>
</evidence>
<feature type="active site" description="Proton acceptor" evidence="7">
    <location>
        <position position="412"/>
    </location>
</feature>
<dbReference type="GO" id="GO:0006094">
    <property type="term" value="P:gluconeogenesis"/>
    <property type="evidence" value="ECO:0007669"/>
    <property type="project" value="UniProtKB-UniRule"/>
</dbReference>
<dbReference type="eggNOG" id="COG2259">
    <property type="taxonomic scope" value="Bacteria"/>
</dbReference>
<keyword evidence="3 7" id="KW-0312">Gluconeogenesis</keyword>
<keyword evidence="5 7" id="KW-0324">Glycolysis</keyword>
<evidence type="ECO:0000313" key="8">
    <source>
        <dbReference type="EMBL" id="ALO49948.1"/>
    </source>
</evidence>
<dbReference type="PANTHER" id="PTHR21139">
    <property type="entry name" value="TRIOSEPHOSPHATE ISOMERASE"/>
    <property type="match status" value="1"/>
</dbReference>
<dbReference type="GO" id="GO:0005829">
    <property type="term" value="C:cytosol"/>
    <property type="evidence" value="ECO:0007669"/>
    <property type="project" value="TreeGrafter"/>
</dbReference>
<dbReference type="GO" id="GO:0006096">
    <property type="term" value="P:glycolytic process"/>
    <property type="evidence" value="ECO:0007669"/>
    <property type="project" value="UniProtKB-UniRule"/>
</dbReference>
<sequence length="496" mass="55231">MEIPQGAKKPKFETTFLMRKNGVEKAFSLADYPDSTWTFVDSKTVQIEAGYVPPIHDFAIERMNDGQDITNEVLSDSGYTFLLISPHLEQADDSNFGAIDQIFEYAQEEHIPFYCLTASTKEAITKWEDITGAEYPFCTTDETTLKTMIRSNPGLMLLKNGEIIRKWSHNDLPKGDELNAPLQQLSIGKMPTDSVPGKILKILLWFVLPLLVLTVADRMWAWTRWLKRKEESNKIYQRLKRRKTMRKKIVAGNWKMNLNLQEGVALAKELNTSLTAEKPNCGVIICTPFIHLASVAGVLNQDIIGLGAENCADKEKGAFTGEVSAEMVKSTGAQYVILGHSERRQYYNETPEILKEKVLLALKNGLKVIFCIGETLEEREANKQNDVCKAELEGSVFNLSAEEFKNVIIAYEPIWAIGTGKTATADQAEEIHAFVRSVIADKYGKEVAEDTTILYGGSCKASNAPELFSKPDIDGGLIGGASLKAADFKGIIDAWK</sequence>
<dbReference type="EMBL" id="CP013195">
    <property type="protein sequence ID" value="ALO49948.1"/>
    <property type="molecule type" value="Genomic_DNA"/>
</dbReference>